<feature type="compositionally biased region" description="Acidic residues" evidence="1">
    <location>
        <begin position="342"/>
        <end position="355"/>
    </location>
</feature>
<gene>
    <name evidence="2" type="ORF">A130_10310</name>
</gene>
<sequence>MNKNKLVIALGLTSSLGLVGCGDGETGTTANSNAYSVTAIDGYLKNAQVWLDVDGDFQLDPDEPSAISGDGGKAVLDVSNTPNPENYAVIVKAIKGQTIDETTGPVLSDYVMSAPAGQTDVTPLSTLVHVKLESGTFSTIEEAVTDVANDLGLEESDVLGDYIEDGKTDAAYSAEALVTSGVIPEDTTELSENADGSKTDLSDNSEQIGTIIKAPDFDPDKTAIIPGDNGGYESVENTDTDGDGVIDELDEFVDDDTEWVDSDKDGTGDNADTNDDNDAALDVDDDFPFDKDETTDTDGDGIGNNADLDDDNDDTPDISDDFPLDENETTDTDGDGVGNNADLDDDNDDTPDASDDFPLNKDETTDTDGDGIGNNEDTDDDNDGILDEDDDSPLTPDLSPIQQVITFMRDSGTFYSLWADEETRNNNGVETTDVEVFVEEFTMNNDIGTLSKLYQVGADGRTHTIDPNDDKDIILGPQGWEMFNDVYSLAIVGDAISVYPADLPTLTSTASGYVRDLSGKSIAGNAGELSDYVNDTAVFPQGSQGGSVSLTADFDEYYLWNKPWFYHGTANNEEDGNNATSFADVIVNTAAGDGALVSTVKGLSIGYDVGIELVTGGVINYYTWDWSWTNGQETMVTLNGSGQWTQSTVNGEEVIRFDIPQAVIDLWGDAWDHDTNQRILSVYDGYLYEGEFIAAGDAEDDNDGYLLNAVAKEALINAINIEGWCFITETDSGSTLADFEAQLADCTLPTMMPEDSISYRVSGSGETRTAAFGDNNQMLRFKNSAPSMKYWNMNSKGILEIGENANEIWDYRKLIIDVNDDKQYSVAHFDPEEGSIWLATYLDVDINKDIQTCDVDESGWNDETDQPINFKTYAQYIAALDSCREDEDYKTPLFSTRFIGDERVLQAEDERLSFMADGSGKFEDLNPDGTVMESFNFTWAMHDVDKGIIKLSFAYTDDNNVAQTATDYMTIAYSNGIEFNVKVFTVSSEWGGNAITEEGEIWYSNYSNPDSESELTDLGFITPATP</sequence>
<organism evidence="2 3">
    <name type="scientific">Vibrio genomosp. F6 str. FF-238</name>
    <dbReference type="NCBI Taxonomy" id="1191298"/>
    <lineage>
        <taxon>Bacteria</taxon>
        <taxon>Pseudomonadati</taxon>
        <taxon>Pseudomonadota</taxon>
        <taxon>Gammaproteobacteria</taxon>
        <taxon>Vibrionales</taxon>
        <taxon>Vibrionaceae</taxon>
        <taxon>Vibrio</taxon>
    </lineage>
</organism>
<dbReference type="RefSeq" id="WP_017053559.1">
    <property type="nucleotide sequence ID" value="NZ_AJYW02000011.1"/>
</dbReference>
<dbReference type="InterPro" id="IPR028974">
    <property type="entry name" value="TSP_type-3_rpt"/>
</dbReference>
<accession>A0A1E5D8M4</accession>
<keyword evidence="3" id="KW-1185">Reference proteome</keyword>
<dbReference type="PROSITE" id="PS51257">
    <property type="entry name" value="PROKAR_LIPOPROTEIN"/>
    <property type="match status" value="1"/>
</dbReference>
<evidence type="ECO:0000256" key="1">
    <source>
        <dbReference type="SAM" id="MobiDB-lite"/>
    </source>
</evidence>
<evidence type="ECO:0008006" key="4">
    <source>
        <dbReference type="Google" id="ProtNLM"/>
    </source>
</evidence>
<dbReference type="Proteomes" id="UP000094165">
    <property type="component" value="Unassembled WGS sequence"/>
</dbReference>
<dbReference type="EMBL" id="AJYW02000011">
    <property type="protein sequence ID" value="OEE80110.1"/>
    <property type="molecule type" value="Genomic_DNA"/>
</dbReference>
<feature type="compositionally biased region" description="Acidic residues" evidence="1">
    <location>
        <begin position="236"/>
        <end position="260"/>
    </location>
</feature>
<feature type="region of interest" description="Disordered" evidence="1">
    <location>
        <begin position="217"/>
        <end position="398"/>
    </location>
</feature>
<evidence type="ECO:0000313" key="2">
    <source>
        <dbReference type="EMBL" id="OEE80110.1"/>
    </source>
</evidence>
<feature type="compositionally biased region" description="Acidic residues" evidence="1">
    <location>
        <begin position="376"/>
        <end position="392"/>
    </location>
</feature>
<protein>
    <recommendedName>
        <fullName evidence="4">Thrombospondin</fullName>
    </recommendedName>
</protein>
<dbReference type="SUPFAM" id="SSF103647">
    <property type="entry name" value="TSP type-3 repeat"/>
    <property type="match status" value="2"/>
</dbReference>
<feature type="compositionally biased region" description="Acidic residues" evidence="1">
    <location>
        <begin position="307"/>
        <end position="334"/>
    </location>
</feature>
<reference evidence="2 3" key="1">
    <citation type="journal article" date="2012" name="Science">
        <title>Ecological populations of bacteria act as socially cohesive units of antibiotic production and resistance.</title>
        <authorList>
            <person name="Cordero O.X."/>
            <person name="Wildschutte H."/>
            <person name="Kirkup B."/>
            <person name="Proehl S."/>
            <person name="Ngo L."/>
            <person name="Hussain F."/>
            <person name="Le Roux F."/>
            <person name="Mincer T."/>
            <person name="Polz M.F."/>
        </authorList>
    </citation>
    <scope>NUCLEOTIDE SEQUENCE [LARGE SCALE GENOMIC DNA]</scope>
    <source>
        <strain evidence="2 3">FF-238</strain>
    </source>
</reference>
<proteinExistence type="predicted"/>
<dbReference type="Gene3D" id="4.10.1080.10">
    <property type="entry name" value="TSP type-3 repeat"/>
    <property type="match status" value="1"/>
</dbReference>
<name>A0A1E5D8M4_9VIBR</name>
<feature type="compositionally biased region" description="Acidic residues" evidence="1">
    <location>
        <begin position="272"/>
        <end position="287"/>
    </location>
</feature>
<evidence type="ECO:0000313" key="3">
    <source>
        <dbReference type="Proteomes" id="UP000094165"/>
    </source>
</evidence>
<comment type="caution">
    <text evidence="2">The sequence shown here is derived from an EMBL/GenBank/DDBJ whole genome shotgun (WGS) entry which is preliminary data.</text>
</comment>
<dbReference type="AlphaFoldDB" id="A0A1E5D8M4"/>
<dbReference type="GO" id="GO:0005509">
    <property type="term" value="F:calcium ion binding"/>
    <property type="evidence" value="ECO:0007669"/>
    <property type="project" value="InterPro"/>
</dbReference>